<protein>
    <recommendedName>
        <fullName evidence="4">Erythromycin esterase</fullName>
    </recommendedName>
</protein>
<dbReference type="EMBL" id="NIRR01000001">
    <property type="protein sequence ID" value="OWP65162.1"/>
    <property type="molecule type" value="Genomic_DNA"/>
</dbReference>
<dbReference type="AlphaFoldDB" id="A0A246FQZ8"/>
<dbReference type="Proteomes" id="UP000197277">
    <property type="component" value="Unassembled WGS sequence"/>
</dbReference>
<comment type="caution">
    <text evidence="2">The sequence shown here is derived from an EMBL/GenBank/DDBJ whole genome shotgun (WGS) entry which is preliminary data.</text>
</comment>
<reference evidence="2 3" key="1">
    <citation type="submission" date="2017-06" db="EMBL/GenBank/DDBJ databases">
        <title>Hymenobacter amundsenii sp. nov. isolated from regoliths in Antarctica.</title>
        <authorList>
            <person name="Sedlacek I."/>
            <person name="Kralova S."/>
            <person name="Pantucek R."/>
            <person name="Svec P."/>
            <person name="Holochova P."/>
            <person name="Stankova E."/>
            <person name="Vrbovska V."/>
            <person name="Busse H.-J."/>
        </authorList>
    </citation>
    <scope>NUCLEOTIDE SEQUENCE [LARGE SCALE GENOMIC DNA]</scope>
    <source>
        <strain evidence="2 3">CCM 8682</strain>
    </source>
</reference>
<name>A0A246FQZ8_9BACT</name>
<evidence type="ECO:0008006" key="4">
    <source>
        <dbReference type="Google" id="ProtNLM"/>
    </source>
</evidence>
<evidence type="ECO:0000313" key="3">
    <source>
        <dbReference type="Proteomes" id="UP000197277"/>
    </source>
</evidence>
<gene>
    <name evidence="2" type="ORF">CDA63_02065</name>
</gene>
<dbReference type="OrthoDB" id="128385at2"/>
<organism evidence="2 3">
    <name type="scientific">Hymenobacter amundsenii</name>
    <dbReference type="NCBI Taxonomy" id="2006685"/>
    <lineage>
        <taxon>Bacteria</taxon>
        <taxon>Pseudomonadati</taxon>
        <taxon>Bacteroidota</taxon>
        <taxon>Cytophagia</taxon>
        <taxon>Cytophagales</taxon>
        <taxon>Hymenobacteraceae</taxon>
        <taxon>Hymenobacter</taxon>
    </lineage>
</organism>
<feature type="signal peptide" evidence="1">
    <location>
        <begin position="1"/>
        <end position="31"/>
    </location>
</feature>
<keyword evidence="3" id="KW-1185">Reference proteome</keyword>
<evidence type="ECO:0000313" key="2">
    <source>
        <dbReference type="EMBL" id="OWP65162.1"/>
    </source>
</evidence>
<dbReference type="SUPFAM" id="SSF159501">
    <property type="entry name" value="EreA/ChaN-like"/>
    <property type="match status" value="1"/>
</dbReference>
<accession>A0A246FQZ8</accession>
<sequence>MSNYLVRVLAGRWSWLVLSAFLLTAALNTHAQTTAPADTALQRLVRQNQFALTAQGPQLSGPGWEKLRQDIGQSTFVLIGEDHGMAQIPQLTQAVAAVLKPRVFVAEIDQYQAQDLNRLAAQPGLPTAFSKQHPMSLSFYSWQEEFELAQALRAQQTAIVGLDQMNLFSSGRFLEMLADQVKSKSVRAALQRQAAASQATDYRAMQTRLDSLSMYAPAARLNKLRELVQSEMPPARQMVEAYLASADIYRASSQGQPGSHTARINLMKRNLLTALRPYDQPGQPLPATLFKFGAYHLGRGRSIWGDMYDIGNLATSLADAHDQKSLHIFIMGKQGTQAGGFNPDDFSKNVHPYTHADAGMVLPFMAATPAGTSWQVFDVRPLRQALLRNRLSVSNAKLEATILGYDYVVIIPETTASHNF</sequence>
<feature type="chain" id="PRO_5012919051" description="Erythromycin esterase" evidence="1">
    <location>
        <begin position="32"/>
        <end position="420"/>
    </location>
</feature>
<keyword evidence="1" id="KW-0732">Signal</keyword>
<proteinExistence type="predicted"/>
<dbReference type="RefSeq" id="WP_088462772.1">
    <property type="nucleotide sequence ID" value="NZ_NIRR01000001.1"/>
</dbReference>
<evidence type="ECO:0000256" key="1">
    <source>
        <dbReference type="SAM" id="SignalP"/>
    </source>
</evidence>